<comment type="caution">
    <text evidence="6">The sequence shown here is derived from an EMBL/GenBank/DDBJ whole genome shotgun (WGS) entry which is preliminary data.</text>
</comment>
<dbReference type="InterPro" id="IPR002213">
    <property type="entry name" value="UDP_glucos_trans"/>
</dbReference>
<protein>
    <recommendedName>
        <fullName evidence="5">UDP-glucuronosyltransferase</fullName>
        <ecNumber evidence="5">2.4.1.17</ecNumber>
    </recommendedName>
</protein>
<keyword evidence="3 4" id="KW-0808">Transferase</keyword>
<reference evidence="6" key="2">
    <citation type="submission" date="2020-12" db="EMBL/GenBank/DDBJ databases">
        <authorList>
            <person name="Kanost M."/>
        </authorList>
    </citation>
    <scope>NUCLEOTIDE SEQUENCE</scope>
</reference>
<gene>
    <name evidence="6" type="ORF">O3G_MSEX003949</name>
</gene>
<dbReference type="Proteomes" id="UP000791440">
    <property type="component" value="Unassembled WGS sequence"/>
</dbReference>
<dbReference type="FunFam" id="3.40.50.2000:FF:000050">
    <property type="entry name" value="UDP-glucuronosyltransferase"/>
    <property type="match status" value="1"/>
</dbReference>
<evidence type="ECO:0000256" key="2">
    <source>
        <dbReference type="ARBA" id="ARBA00022676"/>
    </source>
</evidence>
<keyword evidence="5" id="KW-0472">Membrane</keyword>
<evidence type="ECO:0000313" key="6">
    <source>
        <dbReference type="EMBL" id="KAG6445490.1"/>
    </source>
</evidence>
<dbReference type="InterPro" id="IPR035595">
    <property type="entry name" value="UDP_glycos_trans_CS"/>
</dbReference>
<feature type="transmembrane region" description="Helical" evidence="5">
    <location>
        <begin position="323"/>
        <end position="350"/>
    </location>
</feature>
<evidence type="ECO:0000256" key="1">
    <source>
        <dbReference type="ARBA" id="ARBA00009995"/>
    </source>
</evidence>
<evidence type="ECO:0000313" key="7">
    <source>
        <dbReference type="Proteomes" id="UP000791440"/>
    </source>
</evidence>
<keyword evidence="5" id="KW-0812">Transmembrane</keyword>
<comment type="subcellular location">
    <subcellularLocation>
        <location evidence="5">Membrane</location>
        <topology evidence="5">Single-pass membrane protein</topology>
    </subcellularLocation>
</comment>
<evidence type="ECO:0000256" key="4">
    <source>
        <dbReference type="RuleBase" id="RU003718"/>
    </source>
</evidence>
<evidence type="ECO:0000256" key="3">
    <source>
        <dbReference type="ARBA" id="ARBA00022679"/>
    </source>
</evidence>
<dbReference type="EMBL" id="JH668322">
    <property type="protein sequence ID" value="KAG6445490.1"/>
    <property type="molecule type" value="Genomic_DNA"/>
</dbReference>
<dbReference type="GO" id="GO:0015020">
    <property type="term" value="F:glucuronosyltransferase activity"/>
    <property type="evidence" value="ECO:0007669"/>
    <property type="project" value="UniProtKB-EC"/>
</dbReference>
<accession>A0A922CG00</accession>
<dbReference type="InterPro" id="IPR050271">
    <property type="entry name" value="UDP-glycosyltransferase"/>
</dbReference>
<evidence type="ECO:0000256" key="5">
    <source>
        <dbReference type="RuleBase" id="RU362059"/>
    </source>
</evidence>
<keyword evidence="5" id="KW-1133">Transmembrane helix</keyword>
<dbReference type="PANTHER" id="PTHR48043:SF159">
    <property type="entry name" value="EG:EG0003.4 PROTEIN-RELATED"/>
    <property type="match status" value="1"/>
</dbReference>
<keyword evidence="7" id="KW-1185">Reference proteome</keyword>
<sequence length="359" mass="40190">MEPHPMILRLIDDMPNPAYTPDHMSPLNPPLTFRQRVEGLWNILKVSYSRWTMADRVLSSYNNGYGPAMAKRGRRLPPFDEVKYNGSLVIGNSHVSSGLALQLPQNYIPVAGYHINPKVVPLPKNLQELMDKSSEGVIYFSMGSMMKGKTMPNEMKRQFLKTFSGLKQTVIWKLEEDLPNLPKNVHIVQWAPQQSILAHPNCVLFITHGGLLSTTETLHFGVPIIGIPLFADQFINTKRAVTKGFAIEVNIGYDTPAKLGGAIQEILGNPKYREKVKELSLIYHDRPVTPGQELVHWVEHVAKTRGAPHLRSPALNVPLYQKLYLDLLVVILLVILVASKVVKSIVSAAFGKKVKAKRS</sequence>
<dbReference type="Pfam" id="PF00201">
    <property type="entry name" value="UDPGT"/>
    <property type="match status" value="1"/>
</dbReference>
<dbReference type="PANTHER" id="PTHR48043">
    <property type="entry name" value="EG:EG0003.4 PROTEIN-RELATED"/>
    <property type="match status" value="1"/>
</dbReference>
<comment type="catalytic activity">
    <reaction evidence="5">
        <text>glucuronate acceptor + UDP-alpha-D-glucuronate = acceptor beta-D-glucuronoside + UDP + H(+)</text>
        <dbReference type="Rhea" id="RHEA:21032"/>
        <dbReference type="ChEBI" id="CHEBI:15378"/>
        <dbReference type="ChEBI" id="CHEBI:58052"/>
        <dbReference type="ChEBI" id="CHEBI:58223"/>
        <dbReference type="ChEBI" id="CHEBI:132367"/>
        <dbReference type="ChEBI" id="CHEBI:132368"/>
        <dbReference type="EC" id="2.4.1.17"/>
    </reaction>
</comment>
<dbReference type="PROSITE" id="PS00375">
    <property type="entry name" value="UDPGT"/>
    <property type="match status" value="1"/>
</dbReference>
<proteinExistence type="inferred from homology"/>
<reference evidence="6" key="1">
    <citation type="journal article" date="2016" name="Insect Biochem. Mol. Biol.">
        <title>Multifaceted biological insights from a draft genome sequence of the tobacco hornworm moth, Manduca sexta.</title>
        <authorList>
            <person name="Kanost M.R."/>
            <person name="Arrese E.L."/>
            <person name="Cao X."/>
            <person name="Chen Y.R."/>
            <person name="Chellapilla S."/>
            <person name="Goldsmith M.R."/>
            <person name="Grosse-Wilde E."/>
            <person name="Heckel D.G."/>
            <person name="Herndon N."/>
            <person name="Jiang H."/>
            <person name="Papanicolaou A."/>
            <person name="Qu J."/>
            <person name="Soulages J.L."/>
            <person name="Vogel H."/>
            <person name="Walters J."/>
            <person name="Waterhouse R.M."/>
            <person name="Ahn S.J."/>
            <person name="Almeida F.C."/>
            <person name="An C."/>
            <person name="Aqrawi P."/>
            <person name="Bretschneider A."/>
            <person name="Bryant W.B."/>
            <person name="Bucks S."/>
            <person name="Chao H."/>
            <person name="Chevignon G."/>
            <person name="Christen J.M."/>
            <person name="Clarke D.F."/>
            <person name="Dittmer N.T."/>
            <person name="Ferguson L.C.F."/>
            <person name="Garavelou S."/>
            <person name="Gordon K.H.J."/>
            <person name="Gunaratna R.T."/>
            <person name="Han Y."/>
            <person name="Hauser F."/>
            <person name="He Y."/>
            <person name="Heidel-Fischer H."/>
            <person name="Hirsh A."/>
            <person name="Hu Y."/>
            <person name="Jiang H."/>
            <person name="Kalra D."/>
            <person name="Klinner C."/>
            <person name="Konig C."/>
            <person name="Kovar C."/>
            <person name="Kroll A.R."/>
            <person name="Kuwar S.S."/>
            <person name="Lee S.L."/>
            <person name="Lehman R."/>
            <person name="Li K."/>
            <person name="Li Z."/>
            <person name="Liang H."/>
            <person name="Lovelace S."/>
            <person name="Lu Z."/>
            <person name="Mansfield J.H."/>
            <person name="McCulloch K.J."/>
            <person name="Mathew T."/>
            <person name="Morton B."/>
            <person name="Muzny D.M."/>
            <person name="Neunemann D."/>
            <person name="Ongeri F."/>
            <person name="Pauchet Y."/>
            <person name="Pu L.L."/>
            <person name="Pyrousis I."/>
            <person name="Rao X.J."/>
            <person name="Redding A."/>
            <person name="Roesel C."/>
            <person name="Sanchez-Gracia A."/>
            <person name="Schaack S."/>
            <person name="Shukla A."/>
            <person name="Tetreau G."/>
            <person name="Wang Y."/>
            <person name="Xiong G.H."/>
            <person name="Traut W."/>
            <person name="Walsh T.K."/>
            <person name="Worley K.C."/>
            <person name="Wu D."/>
            <person name="Wu W."/>
            <person name="Wu Y.Q."/>
            <person name="Zhang X."/>
            <person name="Zou Z."/>
            <person name="Zucker H."/>
            <person name="Briscoe A.D."/>
            <person name="Burmester T."/>
            <person name="Clem R.J."/>
            <person name="Feyereisen R."/>
            <person name="Grimmelikhuijzen C.J.P."/>
            <person name="Hamodrakas S.J."/>
            <person name="Hansson B.S."/>
            <person name="Huguet E."/>
            <person name="Jermiin L.S."/>
            <person name="Lan Q."/>
            <person name="Lehman H.K."/>
            <person name="Lorenzen M."/>
            <person name="Merzendorfer H."/>
            <person name="Michalopoulos I."/>
            <person name="Morton D.B."/>
            <person name="Muthukrishnan S."/>
            <person name="Oakeshott J.G."/>
            <person name="Palmer W."/>
            <person name="Park Y."/>
            <person name="Passarelli A.L."/>
            <person name="Rozas J."/>
            <person name="Schwartz L.M."/>
            <person name="Smith W."/>
            <person name="Southgate A."/>
            <person name="Vilcinskas A."/>
            <person name="Vogt R."/>
            <person name="Wang P."/>
            <person name="Werren J."/>
            <person name="Yu X.Q."/>
            <person name="Zhou J.J."/>
            <person name="Brown S.J."/>
            <person name="Scherer S.E."/>
            <person name="Richards S."/>
            <person name="Blissard G.W."/>
        </authorList>
    </citation>
    <scope>NUCLEOTIDE SEQUENCE</scope>
</reference>
<organism evidence="6 7">
    <name type="scientific">Manduca sexta</name>
    <name type="common">Tobacco hawkmoth</name>
    <name type="synonym">Tobacco hornworm</name>
    <dbReference type="NCBI Taxonomy" id="7130"/>
    <lineage>
        <taxon>Eukaryota</taxon>
        <taxon>Metazoa</taxon>
        <taxon>Ecdysozoa</taxon>
        <taxon>Arthropoda</taxon>
        <taxon>Hexapoda</taxon>
        <taxon>Insecta</taxon>
        <taxon>Pterygota</taxon>
        <taxon>Neoptera</taxon>
        <taxon>Endopterygota</taxon>
        <taxon>Lepidoptera</taxon>
        <taxon>Glossata</taxon>
        <taxon>Ditrysia</taxon>
        <taxon>Bombycoidea</taxon>
        <taxon>Sphingidae</taxon>
        <taxon>Sphinginae</taxon>
        <taxon>Sphingini</taxon>
        <taxon>Manduca</taxon>
    </lineage>
</organism>
<dbReference type="CDD" id="cd03784">
    <property type="entry name" value="GT1_Gtf-like"/>
    <property type="match status" value="1"/>
</dbReference>
<comment type="similarity">
    <text evidence="1 4">Belongs to the UDP-glycosyltransferase family.</text>
</comment>
<dbReference type="GO" id="GO:0016020">
    <property type="term" value="C:membrane"/>
    <property type="evidence" value="ECO:0007669"/>
    <property type="project" value="UniProtKB-SubCell"/>
</dbReference>
<name>A0A922CG00_MANSE</name>
<keyword evidence="2 4" id="KW-0328">Glycosyltransferase</keyword>
<dbReference type="AlphaFoldDB" id="A0A922CG00"/>
<dbReference type="EC" id="2.4.1.17" evidence="5"/>